<proteinExistence type="predicted"/>
<reference evidence="2 3" key="1">
    <citation type="journal article" date="2022" name="Int. J. Syst. Evol. Microbiol.">
        <title>Noviherbaspirillum aridicola sp. nov., isolated from an arid soil in Pakistan.</title>
        <authorList>
            <person name="Khan I.U."/>
            <person name="Saqib M."/>
            <person name="Amin A."/>
            <person name="Hussain F."/>
            <person name="Li L."/>
            <person name="Liu Y.H."/>
            <person name="Fang B.Z."/>
            <person name="Ahmed I."/>
            <person name="Li W.J."/>
        </authorList>
    </citation>
    <scope>NUCLEOTIDE SEQUENCE [LARGE SCALE GENOMIC DNA]</scope>
    <source>
        <strain evidence="2 3">NCCP-691</strain>
    </source>
</reference>
<organism evidence="2 3">
    <name type="scientific">Noviherbaspirillum aridicola</name>
    <dbReference type="NCBI Taxonomy" id="2849687"/>
    <lineage>
        <taxon>Bacteria</taxon>
        <taxon>Pseudomonadati</taxon>
        <taxon>Pseudomonadota</taxon>
        <taxon>Betaproteobacteria</taxon>
        <taxon>Burkholderiales</taxon>
        <taxon>Oxalobacteraceae</taxon>
        <taxon>Noviherbaspirillum</taxon>
    </lineage>
</organism>
<dbReference type="InterPro" id="IPR036163">
    <property type="entry name" value="HMA_dom_sf"/>
</dbReference>
<dbReference type="Proteomes" id="UP000887222">
    <property type="component" value="Unassembled WGS sequence"/>
</dbReference>
<accession>A0ABQ4Q085</accession>
<evidence type="ECO:0000259" key="1">
    <source>
        <dbReference type="PROSITE" id="PS50846"/>
    </source>
</evidence>
<dbReference type="Gene3D" id="3.30.70.100">
    <property type="match status" value="1"/>
</dbReference>
<dbReference type="PROSITE" id="PS50846">
    <property type="entry name" value="HMA_2"/>
    <property type="match status" value="1"/>
</dbReference>
<dbReference type="EMBL" id="BPMK01000001">
    <property type="protein sequence ID" value="GIZ50179.1"/>
    <property type="molecule type" value="Genomic_DNA"/>
</dbReference>
<name>A0ABQ4Q085_9BURK</name>
<protein>
    <recommendedName>
        <fullName evidence="1">HMA domain-containing protein</fullName>
    </recommendedName>
</protein>
<evidence type="ECO:0000313" key="3">
    <source>
        <dbReference type="Proteomes" id="UP000887222"/>
    </source>
</evidence>
<sequence length="84" mass="8546">MKTGTIDMASPMDETSAQQAAAVLQKVAGLTKIAISTASGRIAVDYDGEQTSVQEMRALLQRAGFTLKPGGHGEGGCCGSCGGR</sequence>
<gene>
    <name evidence="2" type="ORF">NCCP691_01930</name>
</gene>
<dbReference type="RefSeq" id="WP_220806362.1">
    <property type="nucleotide sequence ID" value="NZ_BPMK01000001.1"/>
</dbReference>
<comment type="caution">
    <text evidence="2">The sequence shown here is derived from an EMBL/GenBank/DDBJ whole genome shotgun (WGS) entry which is preliminary data.</text>
</comment>
<keyword evidence="3" id="KW-1185">Reference proteome</keyword>
<dbReference type="InterPro" id="IPR006121">
    <property type="entry name" value="HMA_dom"/>
</dbReference>
<feature type="domain" description="HMA" evidence="1">
    <location>
        <begin position="1"/>
        <end position="68"/>
    </location>
</feature>
<evidence type="ECO:0000313" key="2">
    <source>
        <dbReference type="EMBL" id="GIZ50179.1"/>
    </source>
</evidence>
<dbReference type="SUPFAM" id="SSF55008">
    <property type="entry name" value="HMA, heavy metal-associated domain"/>
    <property type="match status" value="1"/>
</dbReference>